<organism evidence="3 4">
    <name type="scientific">Zhenpiania hominis</name>
    <dbReference type="NCBI Taxonomy" id="2763644"/>
    <lineage>
        <taxon>Bacteria</taxon>
        <taxon>Bacillati</taxon>
        <taxon>Bacillota</taxon>
        <taxon>Clostridia</taxon>
        <taxon>Peptostreptococcales</taxon>
        <taxon>Anaerovoracaceae</taxon>
        <taxon>Zhenpiania</taxon>
    </lineage>
</organism>
<dbReference type="EMBL" id="JACRYT010000001">
    <property type="protein sequence ID" value="MBC6678260.1"/>
    <property type="molecule type" value="Genomic_DNA"/>
</dbReference>
<name>A0A923NKG2_9FIRM</name>
<accession>A0A923NKG2</accession>
<evidence type="ECO:0000313" key="3">
    <source>
        <dbReference type="EMBL" id="MBC6678260.1"/>
    </source>
</evidence>
<dbReference type="InterPro" id="IPR035093">
    <property type="entry name" value="RelE/ParE_toxin_dom_sf"/>
</dbReference>
<dbReference type="RefSeq" id="WP_187301462.1">
    <property type="nucleotide sequence ID" value="NZ_JACRYT010000001.1"/>
</dbReference>
<evidence type="ECO:0000256" key="1">
    <source>
        <dbReference type="ARBA" id="ARBA00006226"/>
    </source>
</evidence>
<evidence type="ECO:0000256" key="2">
    <source>
        <dbReference type="ARBA" id="ARBA00022649"/>
    </source>
</evidence>
<protein>
    <submittedName>
        <fullName evidence="3">Type II toxin-antitoxin system RelE/ParE family toxin</fullName>
    </submittedName>
</protein>
<gene>
    <name evidence="3" type="ORF">H9L42_00245</name>
</gene>
<comment type="caution">
    <text evidence="3">The sequence shown here is derived from an EMBL/GenBank/DDBJ whole genome shotgun (WGS) entry which is preliminary data.</text>
</comment>
<dbReference type="PANTHER" id="PTHR33755">
    <property type="entry name" value="TOXIN PARE1-RELATED"/>
    <property type="match status" value="1"/>
</dbReference>
<dbReference type="AlphaFoldDB" id="A0A923NKG2"/>
<dbReference type="Pfam" id="PF05016">
    <property type="entry name" value="ParE_toxin"/>
    <property type="match status" value="1"/>
</dbReference>
<dbReference type="Proteomes" id="UP000602647">
    <property type="component" value="Unassembled WGS sequence"/>
</dbReference>
<keyword evidence="2" id="KW-1277">Toxin-antitoxin system</keyword>
<dbReference type="InterPro" id="IPR007712">
    <property type="entry name" value="RelE/ParE_toxin"/>
</dbReference>
<reference evidence="3" key="1">
    <citation type="submission" date="2020-08" db="EMBL/GenBank/DDBJ databases">
        <title>Genome public.</title>
        <authorList>
            <person name="Liu C."/>
            <person name="Sun Q."/>
        </authorList>
    </citation>
    <scope>NUCLEOTIDE SEQUENCE</scope>
    <source>
        <strain evidence="3">BX12</strain>
    </source>
</reference>
<sequence length="106" mass="12304">MKTKIRYAPEAETDLEQIWDYLLSELASPQAAEQTVTQILDTVDSLEDFPKRGTPLSAVTDVESGYRFLLSGPYIVFYRIEKDAIYIDRILHEKQDFLRILFSDLQ</sequence>
<keyword evidence="4" id="KW-1185">Reference proteome</keyword>
<dbReference type="Gene3D" id="3.30.2310.20">
    <property type="entry name" value="RelE-like"/>
    <property type="match status" value="1"/>
</dbReference>
<proteinExistence type="inferred from homology"/>
<dbReference type="InterPro" id="IPR051803">
    <property type="entry name" value="TA_system_RelE-like_toxin"/>
</dbReference>
<evidence type="ECO:0000313" key="4">
    <source>
        <dbReference type="Proteomes" id="UP000602647"/>
    </source>
</evidence>
<comment type="similarity">
    <text evidence="1">Belongs to the RelE toxin family.</text>
</comment>